<name>A0A2A8D009_9BACT</name>
<dbReference type="AlphaFoldDB" id="A0A2A8D009"/>
<protein>
    <recommendedName>
        <fullName evidence="1">Peptidase S9A N-terminal domain-containing protein</fullName>
    </recommendedName>
</protein>
<dbReference type="Gene3D" id="2.130.10.120">
    <property type="entry name" value="Prolyl oligopeptidase, N-terminal domain"/>
    <property type="match status" value="1"/>
</dbReference>
<accession>A0A2A8D009</accession>
<reference evidence="2 3" key="1">
    <citation type="submission" date="2017-10" db="EMBL/GenBank/DDBJ databases">
        <title>Draft genome of Longibacter Salinarum.</title>
        <authorList>
            <person name="Goh K.M."/>
            <person name="Shamsir M.S."/>
            <person name="Lim S.W."/>
        </authorList>
    </citation>
    <scope>NUCLEOTIDE SEQUENCE [LARGE SCALE GENOMIC DNA]</scope>
    <source>
        <strain evidence="2 3">KCTC 52045</strain>
    </source>
</reference>
<sequence length="97" mass="10980">MTVHALDGLQEREVELPAIGSITRMTASPMSDHVYYGFDSYTHPTSIYHADLSVQSEQVFLKPEISGFDADRYAVKRHSTPARTARESRCLSFTERD</sequence>
<proteinExistence type="predicted"/>
<evidence type="ECO:0000313" key="3">
    <source>
        <dbReference type="Proteomes" id="UP000220102"/>
    </source>
</evidence>
<dbReference type="EMBL" id="PDEQ01000002">
    <property type="protein sequence ID" value="PEN14210.1"/>
    <property type="molecule type" value="Genomic_DNA"/>
</dbReference>
<evidence type="ECO:0000313" key="2">
    <source>
        <dbReference type="EMBL" id="PEN14210.1"/>
    </source>
</evidence>
<evidence type="ECO:0000259" key="1">
    <source>
        <dbReference type="Pfam" id="PF02897"/>
    </source>
</evidence>
<dbReference type="InterPro" id="IPR023302">
    <property type="entry name" value="Pept_S9A_N"/>
</dbReference>
<organism evidence="2 3">
    <name type="scientific">Longibacter salinarum</name>
    <dbReference type="NCBI Taxonomy" id="1850348"/>
    <lineage>
        <taxon>Bacteria</taxon>
        <taxon>Pseudomonadati</taxon>
        <taxon>Rhodothermota</taxon>
        <taxon>Rhodothermia</taxon>
        <taxon>Rhodothermales</taxon>
        <taxon>Salisaetaceae</taxon>
        <taxon>Longibacter</taxon>
    </lineage>
</organism>
<feature type="domain" description="Peptidase S9A N-terminal" evidence="1">
    <location>
        <begin position="10"/>
        <end position="59"/>
    </location>
</feature>
<dbReference type="SUPFAM" id="SSF50993">
    <property type="entry name" value="Peptidase/esterase 'gauge' domain"/>
    <property type="match status" value="1"/>
</dbReference>
<dbReference type="GO" id="GO:0004252">
    <property type="term" value="F:serine-type endopeptidase activity"/>
    <property type="evidence" value="ECO:0007669"/>
    <property type="project" value="InterPro"/>
</dbReference>
<gene>
    <name evidence="2" type="ORF">CRI94_04000</name>
</gene>
<keyword evidence="3" id="KW-1185">Reference proteome</keyword>
<dbReference type="Pfam" id="PF02897">
    <property type="entry name" value="Peptidase_S9_N"/>
    <property type="match status" value="1"/>
</dbReference>
<dbReference type="Proteomes" id="UP000220102">
    <property type="component" value="Unassembled WGS sequence"/>
</dbReference>
<comment type="caution">
    <text evidence="2">The sequence shown here is derived from an EMBL/GenBank/DDBJ whole genome shotgun (WGS) entry which is preliminary data.</text>
</comment>